<organism evidence="1 2">
    <name type="scientific">Dentiscutata erythropus</name>
    <dbReference type="NCBI Taxonomy" id="1348616"/>
    <lineage>
        <taxon>Eukaryota</taxon>
        <taxon>Fungi</taxon>
        <taxon>Fungi incertae sedis</taxon>
        <taxon>Mucoromycota</taxon>
        <taxon>Glomeromycotina</taxon>
        <taxon>Glomeromycetes</taxon>
        <taxon>Diversisporales</taxon>
        <taxon>Gigasporaceae</taxon>
        <taxon>Dentiscutata</taxon>
    </lineage>
</organism>
<dbReference type="Proteomes" id="UP000789405">
    <property type="component" value="Unassembled WGS sequence"/>
</dbReference>
<gene>
    <name evidence="1" type="ORF">DERYTH_LOCUS26743</name>
</gene>
<dbReference type="AlphaFoldDB" id="A0A9N9PI99"/>
<comment type="caution">
    <text evidence="1">The sequence shown here is derived from an EMBL/GenBank/DDBJ whole genome shotgun (WGS) entry which is preliminary data.</text>
</comment>
<protein>
    <submittedName>
        <fullName evidence="1">5349_t:CDS:1</fullName>
    </submittedName>
</protein>
<feature type="non-terminal residue" evidence="1">
    <location>
        <position position="1"/>
    </location>
</feature>
<proteinExistence type="predicted"/>
<sequence>VWKQVLSLHLKVTDQQALIKDPETFMKLGVFVHQAVKAIIIAESSKLDTKTAIRKCDNITIDLKILTKLGIVKSLPVKDLLNC</sequence>
<evidence type="ECO:0000313" key="2">
    <source>
        <dbReference type="Proteomes" id="UP000789405"/>
    </source>
</evidence>
<keyword evidence="2" id="KW-1185">Reference proteome</keyword>
<dbReference type="EMBL" id="CAJVPY010057581">
    <property type="protein sequence ID" value="CAG8819186.1"/>
    <property type="molecule type" value="Genomic_DNA"/>
</dbReference>
<accession>A0A9N9PI99</accession>
<evidence type="ECO:0000313" key="1">
    <source>
        <dbReference type="EMBL" id="CAG8819186.1"/>
    </source>
</evidence>
<reference evidence="1" key="1">
    <citation type="submission" date="2021-06" db="EMBL/GenBank/DDBJ databases">
        <authorList>
            <person name="Kallberg Y."/>
            <person name="Tangrot J."/>
            <person name="Rosling A."/>
        </authorList>
    </citation>
    <scope>NUCLEOTIDE SEQUENCE</scope>
    <source>
        <strain evidence="1">MA453B</strain>
    </source>
</reference>
<dbReference type="OrthoDB" id="2316845at2759"/>
<name>A0A9N9PI99_9GLOM</name>